<keyword evidence="1" id="KW-0472">Membrane</keyword>
<dbReference type="Gene3D" id="3.30.10.20">
    <property type="match status" value="2"/>
</dbReference>
<dbReference type="SMART" id="SM00740">
    <property type="entry name" value="PASTA"/>
    <property type="match status" value="2"/>
</dbReference>
<dbReference type="AlphaFoldDB" id="A0A8H2LEB4"/>
<reference evidence="3 4" key="1">
    <citation type="submission" date="2019-08" db="EMBL/GenBank/DDBJ databases">
        <title>Genomes of Antarctic Bizionia species.</title>
        <authorList>
            <person name="Bowman J.P."/>
        </authorList>
    </citation>
    <scope>NUCLEOTIDE SEQUENCE [LARGE SCALE GENOMIC DNA]</scope>
    <source>
        <strain evidence="3 4">HFD</strain>
    </source>
</reference>
<dbReference type="Pfam" id="PF03793">
    <property type="entry name" value="PASTA"/>
    <property type="match status" value="1"/>
</dbReference>
<organism evidence="3 4">
    <name type="scientific">Bizionia saleffrena</name>
    <dbReference type="NCBI Taxonomy" id="291189"/>
    <lineage>
        <taxon>Bacteria</taxon>
        <taxon>Pseudomonadati</taxon>
        <taxon>Bacteroidota</taxon>
        <taxon>Flavobacteriia</taxon>
        <taxon>Flavobacteriales</taxon>
        <taxon>Flavobacteriaceae</taxon>
        <taxon>Bizionia</taxon>
    </lineage>
</organism>
<feature type="domain" description="PASTA" evidence="2">
    <location>
        <begin position="110"/>
        <end position="180"/>
    </location>
</feature>
<dbReference type="RefSeq" id="WP_148369620.1">
    <property type="nucleotide sequence ID" value="NZ_VSKM01000006.1"/>
</dbReference>
<evidence type="ECO:0000313" key="3">
    <source>
        <dbReference type="EMBL" id="TYB74423.1"/>
    </source>
</evidence>
<keyword evidence="4" id="KW-1185">Reference proteome</keyword>
<dbReference type="InterPro" id="IPR005543">
    <property type="entry name" value="PASTA_dom"/>
</dbReference>
<feature type="transmembrane region" description="Helical" evidence="1">
    <location>
        <begin position="12"/>
        <end position="34"/>
    </location>
</feature>
<dbReference type="PROSITE" id="PS51178">
    <property type="entry name" value="PASTA"/>
    <property type="match status" value="2"/>
</dbReference>
<sequence length="184" mass="20390">MSLVKFLTSKVFVKQLVLAVVVVIVLCFLVLKWLNISTNHGEFKSVPDLTGKSLGVAQIELEQETLTLEIQDSANYNPDYPKFSVIEQEPKAGSQVKEDRKIYITLNPSGYRKIAVPDLRQRTFRQAKPTLEALGFKIGKTTYIDNIGKDMVLGLRFEGNPIAAGEQLSKTSTIDFVLGNGNGN</sequence>
<dbReference type="Proteomes" id="UP000323324">
    <property type="component" value="Unassembled WGS sequence"/>
</dbReference>
<proteinExistence type="predicted"/>
<accession>A0A8H2LEB4</accession>
<keyword evidence="1" id="KW-1133">Transmembrane helix</keyword>
<comment type="caution">
    <text evidence="3">The sequence shown here is derived from an EMBL/GenBank/DDBJ whole genome shotgun (WGS) entry which is preliminary data.</text>
</comment>
<name>A0A8H2LEB4_9FLAO</name>
<evidence type="ECO:0000259" key="2">
    <source>
        <dbReference type="PROSITE" id="PS51178"/>
    </source>
</evidence>
<dbReference type="EMBL" id="VSKM01000006">
    <property type="protein sequence ID" value="TYB74423.1"/>
    <property type="molecule type" value="Genomic_DNA"/>
</dbReference>
<evidence type="ECO:0000313" key="4">
    <source>
        <dbReference type="Proteomes" id="UP000323324"/>
    </source>
</evidence>
<keyword evidence="1" id="KW-0812">Transmembrane</keyword>
<evidence type="ECO:0000256" key="1">
    <source>
        <dbReference type="SAM" id="Phobius"/>
    </source>
</evidence>
<feature type="domain" description="PASTA" evidence="2">
    <location>
        <begin position="41"/>
        <end position="108"/>
    </location>
</feature>
<protein>
    <submittedName>
        <fullName evidence="3">PASTA domain-containing protein</fullName>
    </submittedName>
</protein>
<gene>
    <name evidence="3" type="ORF">ES676_07030</name>
</gene>
<dbReference type="CDD" id="cd06577">
    <property type="entry name" value="PASTA_pknB"/>
    <property type="match status" value="2"/>
</dbReference>